<gene>
    <name evidence="3" type="ORF">B9G98_03732</name>
</gene>
<evidence type="ECO:0000256" key="1">
    <source>
        <dbReference type="ARBA" id="ARBA00009505"/>
    </source>
</evidence>
<dbReference type="OrthoDB" id="2021143at2759"/>
<dbReference type="PANTHER" id="PTHR13299">
    <property type="entry name" value="PEROXISOMAL MEMBRANE PROTEIN PEX16"/>
    <property type="match status" value="1"/>
</dbReference>
<keyword evidence="2" id="KW-0962">Peroxisome biogenesis</keyword>
<dbReference type="RefSeq" id="XP_024666057.1">
    <property type="nucleotide sequence ID" value="XM_024810289.1"/>
</dbReference>
<dbReference type="STRING" id="45607.A0A2T0FM99"/>
<evidence type="ECO:0000256" key="2">
    <source>
        <dbReference type="RuleBase" id="RU365003"/>
    </source>
</evidence>
<dbReference type="Proteomes" id="UP000238350">
    <property type="component" value="Unassembled WGS sequence"/>
</dbReference>
<evidence type="ECO:0000313" key="4">
    <source>
        <dbReference type="Proteomes" id="UP000238350"/>
    </source>
</evidence>
<organism evidence="3 4">
    <name type="scientific">Wickerhamiella sorbophila</name>
    <dbReference type="NCBI Taxonomy" id="45607"/>
    <lineage>
        <taxon>Eukaryota</taxon>
        <taxon>Fungi</taxon>
        <taxon>Dikarya</taxon>
        <taxon>Ascomycota</taxon>
        <taxon>Saccharomycotina</taxon>
        <taxon>Dipodascomycetes</taxon>
        <taxon>Dipodascales</taxon>
        <taxon>Trichomonascaceae</taxon>
        <taxon>Wickerhamiella</taxon>
    </lineage>
</organism>
<comment type="subcellular location">
    <subcellularLocation>
        <location evidence="2">Peroxisome membrane</location>
    </subcellularLocation>
</comment>
<accession>A0A2T0FM99</accession>
<dbReference type="AlphaFoldDB" id="A0A2T0FM99"/>
<dbReference type="EMBL" id="NDIQ01000022">
    <property type="protein sequence ID" value="PRT56112.1"/>
    <property type="molecule type" value="Genomic_DNA"/>
</dbReference>
<dbReference type="GeneID" id="36517480"/>
<comment type="similarity">
    <text evidence="1 2">Belongs to the peroxin-16 family.</text>
</comment>
<dbReference type="PANTHER" id="PTHR13299:SF0">
    <property type="entry name" value="PEROXISOMAL MEMBRANE PROTEIN PEX16"/>
    <property type="match status" value="1"/>
</dbReference>
<sequence>MAGFENWLVANSSYMANAENVVRMLTLFAPGQNNDVELVSEAAGSLLQGLGVYHSGIVARVLAEKKLPLSPHARYIKAQMEESKSYAAVAYTLSAVRCTELLIEMLARQKGGEDGRWKAVTGVESVKAVLRLLLLAIAQRPVAMPPVFEREMDPEAVEQLVLGVDNPAEAALQEGPKPPIPQRLERSGKTFPPLEASLNVEFARETMAAKMLKAEDLRPAAQLIRKLQAKTFAGDLLSILRPVIYSLLAYKYRKNKQSWTPWLTGVLLEVLGRQLSAQGFTAAGRNSVSSVELEQLKRKTSSLWSWALRDPLYNSLTRPFIVGFANKLNRVPLLNMFSVLVHDYLYLLDTYYFPSASI</sequence>
<keyword evidence="4" id="KW-1185">Reference proteome</keyword>
<protein>
    <recommendedName>
        <fullName evidence="2">Peroxisomal membrane protein PEX16</fullName>
    </recommendedName>
</protein>
<dbReference type="InterPro" id="IPR013919">
    <property type="entry name" value="Pex16"/>
</dbReference>
<proteinExistence type="inferred from homology"/>
<evidence type="ECO:0000313" key="3">
    <source>
        <dbReference type="EMBL" id="PRT56112.1"/>
    </source>
</evidence>
<dbReference type="Pfam" id="PF08610">
    <property type="entry name" value="Pex16"/>
    <property type="match status" value="1"/>
</dbReference>
<reference evidence="3 4" key="1">
    <citation type="submission" date="2017-04" db="EMBL/GenBank/DDBJ databases">
        <title>Genome sequencing of [Candida] sorbophila.</title>
        <authorList>
            <person name="Ahn J.O."/>
        </authorList>
    </citation>
    <scope>NUCLEOTIDE SEQUENCE [LARGE SCALE GENOMIC DNA]</scope>
    <source>
        <strain evidence="3 4">DS02</strain>
    </source>
</reference>
<dbReference type="GO" id="GO:0007031">
    <property type="term" value="P:peroxisome organization"/>
    <property type="evidence" value="ECO:0007669"/>
    <property type="project" value="UniProtKB-KW"/>
</dbReference>
<dbReference type="GO" id="GO:0005778">
    <property type="term" value="C:peroxisomal membrane"/>
    <property type="evidence" value="ECO:0007669"/>
    <property type="project" value="UniProtKB-SubCell"/>
</dbReference>
<keyword evidence="2" id="KW-0576">Peroxisome</keyword>
<comment type="caution">
    <text evidence="3">The sequence shown here is derived from an EMBL/GenBank/DDBJ whole genome shotgun (WGS) entry which is preliminary data.</text>
</comment>
<name>A0A2T0FM99_9ASCO</name>